<evidence type="ECO:0000256" key="11">
    <source>
        <dbReference type="ARBA" id="ARBA00031136"/>
    </source>
</evidence>
<evidence type="ECO:0000256" key="3">
    <source>
        <dbReference type="ARBA" id="ARBA00018222"/>
    </source>
</evidence>
<keyword evidence="4" id="KW-0970">Cilium biogenesis/degradation</keyword>
<accession>A0A4Z2HMQ0</accession>
<keyword evidence="16" id="KW-1185">Reference proteome</keyword>
<keyword evidence="5" id="KW-0805">Transcription regulation</keyword>
<keyword evidence="10" id="KW-0131">Cell cycle</keyword>
<comment type="subcellular location">
    <subcellularLocation>
        <location evidence="1">Nucleus</location>
    </subcellularLocation>
</comment>
<evidence type="ECO:0000256" key="10">
    <source>
        <dbReference type="ARBA" id="ARBA00023306"/>
    </source>
</evidence>
<feature type="compositionally biased region" description="Low complexity" evidence="14">
    <location>
        <begin position="249"/>
        <end position="258"/>
    </location>
</feature>
<evidence type="ECO:0000256" key="4">
    <source>
        <dbReference type="ARBA" id="ARBA00022794"/>
    </source>
</evidence>
<protein>
    <recommendedName>
        <fullName evidence="3">Multicilin</fullName>
    </recommendedName>
    <alternativeName>
        <fullName evidence="11">Multiciliate differentiation and DNA synthesis-associated cell cycle protein</fullName>
    </alternativeName>
    <alternativeName>
        <fullName evidence="12">Protein Idas</fullName>
    </alternativeName>
</protein>
<feature type="region of interest" description="Disordered" evidence="14">
    <location>
        <begin position="215"/>
        <end position="263"/>
    </location>
</feature>
<evidence type="ECO:0000256" key="8">
    <source>
        <dbReference type="ARBA" id="ARBA00023163"/>
    </source>
</evidence>
<dbReference type="SUPFAM" id="SSF111469">
    <property type="entry name" value="Geminin coiled-coil domain"/>
    <property type="match status" value="1"/>
</dbReference>
<dbReference type="Pfam" id="PF07412">
    <property type="entry name" value="Geminin"/>
    <property type="match status" value="1"/>
</dbReference>
<dbReference type="InterPro" id="IPR022786">
    <property type="entry name" value="Geminin/Multicilin"/>
</dbReference>
<feature type="coiled-coil region" evidence="13">
    <location>
        <begin position="169"/>
        <end position="196"/>
    </location>
</feature>
<keyword evidence="7" id="KW-0010">Activator</keyword>
<evidence type="ECO:0000256" key="7">
    <source>
        <dbReference type="ARBA" id="ARBA00023159"/>
    </source>
</evidence>
<organism evidence="15 16">
    <name type="scientific">Liparis tanakae</name>
    <name type="common">Tanaka's snailfish</name>
    <dbReference type="NCBI Taxonomy" id="230148"/>
    <lineage>
        <taxon>Eukaryota</taxon>
        <taxon>Metazoa</taxon>
        <taxon>Chordata</taxon>
        <taxon>Craniata</taxon>
        <taxon>Vertebrata</taxon>
        <taxon>Euteleostomi</taxon>
        <taxon>Actinopterygii</taxon>
        <taxon>Neopterygii</taxon>
        <taxon>Teleostei</taxon>
        <taxon>Neoteleostei</taxon>
        <taxon>Acanthomorphata</taxon>
        <taxon>Eupercaria</taxon>
        <taxon>Perciformes</taxon>
        <taxon>Cottioidei</taxon>
        <taxon>Cottales</taxon>
        <taxon>Liparidae</taxon>
        <taxon>Liparis</taxon>
    </lineage>
</organism>
<dbReference type="PANTHER" id="PTHR13372:SF3">
    <property type="entry name" value="MULTICILIN"/>
    <property type="match status" value="1"/>
</dbReference>
<evidence type="ECO:0000313" key="15">
    <source>
        <dbReference type="EMBL" id="TNN66565.1"/>
    </source>
</evidence>
<dbReference type="PANTHER" id="PTHR13372">
    <property type="entry name" value="GEMININ"/>
    <property type="match status" value="1"/>
</dbReference>
<comment type="caution">
    <text evidence="15">The sequence shown here is derived from an EMBL/GenBank/DDBJ whole genome shotgun (WGS) entry which is preliminary data.</text>
</comment>
<evidence type="ECO:0000256" key="6">
    <source>
        <dbReference type="ARBA" id="ARBA00023054"/>
    </source>
</evidence>
<gene>
    <name evidence="15" type="primary">mcidas</name>
    <name evidence="15" type="ORF">EYF80_023251</name>
</gene>
<keyword evidence="8" id="KW-0804">Transcription</keyword>
<dbReference type="AlphaFoldDB" id="A0A4Z2HMQ0"/>
<dbReference type="GO" id="GO:0008156">
    <property type="term" value="P:negative regulation of DNA replication"/>
    <property type="evidence" value="ECO:0007669"/>
    <property type="project" value="TreeGrafter"/>
</dbReference>
<keyword evidence="6 13" id="KW-0175">Coiled coil</keyword>
<evidence type="ECO:0000256" key="14">
    <source>
        <dbReference type="SAM" id="MobiDB-lite"/>
    </source>
</evidence>
<evidence type="ECO:0000256" key="5">
    <source>
        <dbReference type="ARBA" id="ARBA00023015"/>
    </source>
</evidence>
<evidence type="ECO:0000256" key="1">
    <source>
        <dbReference type="ARBA" id="ARBA00004123"/>
    </source>
</evidence>
<evidence type="ECO:0000256" key="13">
    <source>
        <dbReference type="SAM" id="Coils"/>
    </source>
</evidence>
<dbReference type="Gene3D" id="1.20.5.1180">
    <property type="entry name" value="Geminin coiled-coil domain"/>
    <property type="match status" value="1"/>
</dbReference>
<evidence type="ECO:0000256" key="12">
    <source>
        <dbReference type="ARBA" id="ARBA00033197"/>
    </source>
</evidence>
<proteinExistence type="inferred from homology"/>
<sequence length="361" mass="39008">METQRDNGAFGVARASQKWRGAAGNTKDKLVPRSSSPVGGYVEFPCVIEQAFSTIAWDDLEDCASAVRRESDSLGSQVNDSDGDDHDFGDYALDFMADSPATLESSLSPDELVSFQGCVLPLLTPQRCFSSGAGLVCSSAGDPSAQDGAPWVGIAQFQGRALGDSMDVNNQLHETLQRQQEEIDSLQERNLPLRQLASRAKHLASVLEKLMMDRGPQAREPATPWGDRATSLSPCKRQRLHEGCTTEPSSSSSSSSSDSVEDMLRDISTRCNAVLHGGANAEERPPLEPETIRMHGAFSGLQMSSASGSSDGEGAAESVSSFRTSVREHCTMRTRVFPHGRAFTSTTLQGGYRFRWVPDHS</sequence>
<dbReference type="OrthoDB" id="9445365at2759"/>
<evidence type="ECO:0000256" key="2">
    <source>
        <dbReference type="ARBA" id="ARBA00007979"/>
    </source>
</evidence>
<dbReference type="GO" id="GO:0005634">
    <property type="term" value="C:nucleus"/>
    <property type="evidence" value="ECO:0007669"/>
    <property type="project" value="UniProtKB-SubCell"/>
</dbReference>
<comment type="similarity">
    <text evidence="2">Belongs to the geminin family.</text>
</comment>
<dbReference type="EMBL" id="SRLO01000217">
    <property type="protein sequence ID" value="TNN66565.1"/>
    <property type="molecule type" value="Genomic_DNA"/>
</dbReference>
<reference evidence="15 16" key="1">
    <citation type="submission" date="2019-03" db="EMBL/GenBank/DDBJ databases">
        <title>First draft genome of Liparis tanakae, snailfish: a comprehensive survey of snailfish specific genes.</title>
        <authorList>
            <person name="Kim W."/>
            <person name="Song I."/>
            <person name="Jeong J.-H."/>
            <person name="Kim D."/>
            <person name="Kim S."/>
            <person name="Ryu S."/>
            <person name="Song J.Y."/>
            <person name="Lee S.K."/>
        </authorList>
    </citation>
    <scope>NUCLEOTIDE SEQUENCE [LARGE SCALE GENOMIC DNA]</scope>
    <source>
        <tissue evidence="15">Muscle</tissue>
    </source>
</reference>
<keyword evidence="9" id="KW-0539">Nucleus</keyword>
<name>A0A4Z2HMQ0_9TELE</name>
<dbReference type="GO" id="GO:0045786">
    <property type="term" value="P:negative regulation of cell cycle"/>
    <property type="evidence" value="ECO:0007669"/>
    <property type="project" value="TreeGrafter"/>
</dbReference>
<dbReference type="CDD" id="cd22590">
    <property type="entry name" value="McIdas_CC"/>
    <property type="match status" value="1"/>
</dbReference>
<dbReference type="GO" id="GO:0030030">
    <property type="term" value="P:cell projection organization"/>
    <property type="evidence" value="ECO:0007669"/>
    <property type="project" value="UniProtKB-KW"/>
</dbReference>
<dbReference type="Proteomes" id="UP000314294">
    <property type="component" value="Unassembled WGS sequence"/>
</dbReference>
<evidence type="ECO:0000256" key="9">
    <source>
        <dbReference type="ARBA" id="ARBA00023242"/>
    </source>
</evidence>
<evidence type="ECO:0000313" key="16">
    <source>
        <dbReference type="Proteomes" id="UP000314294"/>
    </source>
</evidence>
<feature type="region of interest" description="Disordered" evidence="14">
    <location>
        <begin position="1"/>
        <end position="33"/>
    </location>
</feature>